<name>A0A4U0F554_9BACL</name>
<comment type="caution">
    <text evidence="2">The sequence shown here is derived from an EMBL/GenBank/DDBJ whole genome shotgun (WGS) entry which is preliminary data.</text>
</comment>
<keyword evidence="1" id="KW-0812">Transmembrane</keyword>
<feature type="transmembrane region" description="Helical" evidence="1">
    <location>
        <begin position="69"/>
        <end position="87"/>
    </location>
</feature>
<reference evidence="2 3" key="1">
    <citation type="submission" date="2019-04" db="EMBL/GenBank/DDBJ databases">
        <title>Cohnella sp. nov., isolated from soil.</title>
        <authorList>
            <person name="Kim W."/>
        </authorList>
    </citation>
    <scope>NUCLEOTIDE SEQUENCE [LARGE SCALE GENOMIC DNA]</scope>
    <source>
        <strain evidence="2 3">CAU 1483</strain>
    </source>
</reference>
<protein>
    <recommendedName>
        <fullName evidence="4">YtpI-like protein</fullName>
    </recommendedName>
</protein>
<keyword evidence="3" id="KW-1185">Reference proteome</keyword>
<dbReference type="AlphaFoldDB" id="A0A4U0F554"/>
<gene>
    <name evidence="2" type="ORF">E5161_17445</name>
</gene>
<proteinExistence type="predicted"/>
<evidence type="ECO:0000313" key="2">
    <source>
        <dbReference type="EMBL" id="TJY39735.1"/>
    </source>
</evidence>
<organism evidence="2 3">
    <name type="scientific">Cohnella pontilimi</name>
    <dbReference type="NCBI Taxonomy" id="2564100"/>
    <lineage>
        <taxon>Bacteria</taxon>
        <taxon>Bacillati</taxon>
        <taxon>Bacillota</taxon>
        <taxon>Bacilli</taxon>
        <taxon>Bacillales</taxon>
        <taxon>Paenibacillaceae</taxon>
        <taxon>Cohnella</taxon>
    </lineage>
</organism>
<evidence type="ECO:0000313" key="3">
    <source>
        <dbReference type="Proteomes" id="UP000309673"/>
    </source>
</evidence>
<keyword evidence="1" id="KW-0472">Membrane</keyword>
<feature type="transmembrane region" description="Helical" evidence="1">
    <location>
        <begin position="93"/>
        <end position="111"/>
    </location>
</feature>
<dbReference type="EMBL" id="SUPK01000009">
    <property type="protein sequence ID" value="TJY39735.1"/>
    <property type="molecule type" value="Genomic_DNA"/>
</dbReference>
<keyword evidence="1" id="KW-1133">Transmembrane helix</keyword>
<evidence type="ECO:0000256" key="1">
    <source>
        <dbReference type="SAM" id="Phobius"/>
    </source>
</evidence>
<evidence type="ECO:0008006" key="4">
    <source>
        <dbReference type="Google" id="ProtNLM"/>
    </source>
</evidence>
<accession>A0A4U0F554</accession>
<dbReference type="Proteomes" id="UP000309673">
    <property type="component" value="Unassembled WGS sequence"/>
</dbReference>
<dbReference type="InterPro" id="IPR025618">
    <property type="entry name" value="YtpI"/>
</dbReference>
<dbReference type="Pfam" id="PF14007">
    <property type="entry name" value="YtpI"/>
    <property type="match status" value="1"/>
</dbReference>
<sequence length="123" mass="13744">MRPGASFVIQWVASTIDTKKELLLLIQVLQWALGLLIVVTSVLSAVFSYRARRSADPVLRGLNTARMNICMGLMLVFISLIQMIVFTGSTLRVVIGAIFQVLGLFNLFAGMRNQSHFNRMKRA</sequence>
<dbReference type="OrthoDB" id="2990512at2"/>
<feature type="transmembrane region" description="Helical" evidence="1">
    <location>
        <begin position="28"/>
        <end position="49"/>
    </location>
</feature>